<keyword evidence="7 10" id="KW-0472">Membrane</keyword>
<evidence type="ECO:0000256" key="6">
    <source>
        <dbReference type="ARBA" id="ARBA00023128"/>
    </source>
</evidence>
<organism evidence="12 13">
    <name type="scientific">Plectus sambesii</name>
    <dbReference type="NCBI Taxonomy" id="2011161"/>
    <lineage>
        <taxon>Eukaryota</taxon>
        <taxon>Metazoa</taxon>
        <taxon>Ecdysozoa</taxon>
        <taxon>Nematoda</taxon>
        <taxon>Chromadorea</taxon>
        <taxon>Plectida</taxon>
        <taxon>Plectina</taxon>
        <taxon>Plectoidea</taxon>
        <taxon>Plectidae</taxon>
        <taxon>Plectus</taxon>
    </lineage>
</organism>
<evidence type="ECO:0000256" key="1">
    <source>
        <dbReference type="ARBA" id="ARBA00004304"/>
    </source>
</evidence>
<keyword evidence="3 10" id="KW-0812">Transmembrane</keyword>
<feature type="transmembrane region" description="Helical" evidence="10">
    <location>
        <begin position="105"/>
        <end position="126"/>
    </location>
</feature>
<feature type="compositionally biased region" description="Basic residues" evidence="9">
    <location>
        <begin position="251"/>
        <end position="260"/>
    </location>
</feature>
<accession>A0A914VK28</accession>
<proteinExistence type="inferred from homology"/>
<name>A0A914VK28_9BILA</name>
<keyword evidence="4" id="KW-0809">Transit peptide</keyword>
<dbReference type="Pfam" id="PF07985">
    <property type="entry name" value="SRR1"/>
    <property type="match status" value="1"/>
</dbReference>
<evidence type="ECO:0000256" key="7">
    <source>
        <dbReference type="ARBA" id="ARBA00023136"/>
    </source>
</evidence>
<reference evidence="13" key="1">
    <citation type="submission" date="2022-11" db="UniProtKB">
        <authorList>
            <consortium name="WormBaseParasite"/>
        </authorList>
    </citation>
    <scope>IDENTIFICATION</scope>
</reference>
<feature type="region of interest" description="Disordered" evidence="9">
    <location>
        <begin position="251"/>
        <end position="273"/>
    </location>
</feature>
<keyword evidence="12" id="KW-1185">Reference proteome</keyword>
<feature type="domain" description="SRR1-like" evidence="11">
    <location>
        <begin position="305"/>
        <end position="468"/>
    </location>
</feature>
<dbReference type="PANTHER" id="PTHR13032">
    <property type="entry name" value="MITOCHONDRIAL IMPORT INNER MEMBRANE TRANSLOCASE SUBUNIT TIM21"/>
    <property type="match status" value="1"/>
</dbReference>
<evidence type="ECO:0000256" key="4">
    <source>
        <dbReference type="ARBA" id="ARBA00022946"/>
    </source>
</evidence>
<dbReference type="InterPro" id="IPR038552">
    <property type="entry name" value="Tim21_IMS_sf"/>
</dbReference>
<keyword evidence="6" id="KW-0496">Mitochondrion</keyword>
<dbReference type="WBParaSite" id="PSAMB.scaffold2136size25138.g16519.t1">
    <property type="protein sequence ID" value="PSAMB.scaffold2136size25138.g16519.t1"/>
    <property type="gene ID" value="PSAMB.scaffold2136size25138.g16519"/>
</dbReference>
<feature type="compositionally biased region" description="Polar residues" evidence="9">
    <location>
        <begin position="261"/>
        <end position="273"/>
    </location>
</feature>
<dbReference type="Proteomes" id="UP000887566">
    <property type="component" value="Unplaced"/>
</dbReference>
<dbReference type="InterPro" id="IPR012942">
    <property type="entry name" value="SRR1-like"/>
</dbReference>
<evidence type="ECO:0000256" key="5">
    <source>
        <dbReference type="ARBA" id="ARBA00022989"/>
    </source>
</evidence>
<evidence type="ECO:0000313" key="12">
    <source>
        <dbReference type="Proteomes" id="UP000887566"/>
    </source>
</evidence>
<dbReference type="GO" id="GO:0005744">
    <property type="term" value="C:TIM23 mitochondrial import inner membrane translocase complex"/>
    <property type="evidence" value="ECO:0007669"/>
    <property type="project" value="InterPro"/>
</dbReference>
<comment type="subcellular location">
    <subcellularLocation>
        <location evidence="1">Mitochondrion membrane</location>
        <topology evidence="1">Single-pass membrane protein</topology>
    </subcellularLocation>
</comment>
<dbReference type="PANTHER" id="PTHR13032:SF6">
    <property type="entry name" value="MITOCHONDRIAL IMPORT INNER MEMBRANE TRANSLOCASE SUBUNIT TIM21"/>
    <property type="match status" value="1"/>
</dbReference>
<evidence type="ECO:0000256" key="10">
    <source>
        <dbReference type="SAM" id="Phobius"/>
    </source>
</evidence>
<dbReference type="Gene3D" id="3.10.450.320">
    <property type="entry name" value="Mitochondrial import inner membrane translocase subunit Tim21"/>
    <property type="match status" value="1"/>
</dbReference>
<protein>
    <recommendedName>
        <fullName evidence="8">TIM21-like protein, mitochondrial</fullName>
    </recommendedName>
</protein>
<comment type="similarity">
    <text evidence="2">Belongs to the TIM21 family.</text>
</comment>
<dbReference type="AlphaFoldDB" id="A0A914VK28"/>
<evidence type="ECO:0000259" key="11">
    <source>
        <dbReference type="Pfam" id="PF07985"/>
    </source>
</evidence>
<dbReference type="GO" id="GO:0030150">
    <property type="term" value="P:protein import into mitochondrial matrix"/>
    <property type="evidence" value="ECO:0007669"/>
    <property type="project" value="InterPro"/>
</dbReference>
<dbReference type="Pfam" id="PF08294">
    <property type="entry name" value="TIM21"/>
    <property type="match status" value="1"/>
</dbReference>
<dbReference type="InterPro" id="IPR013261">
    <property type="entry name" value="Tim21"/>
</dbReference>
<evidence type="ECO:0000256" key="2">
    <source>
        <dbReference type="ARBA" id="ARBA00010867"/>
    </source>
</evidence>
<keyword evidence="5 10" id="KW-1133">Transmembrane helix</keyword>
<evidence type="ECO:0000256" key="9">
    <source>
        <dbReference type="SAM" id="MobiDB-lite"/>
    </source>
</evidence>
<evidence type="ECO:0000256" key="8">
    <source>
        <dbReference type="ARBA" id="ARBA00031620"/>
    </source>
</evidence>
<evidence type="ECO:0000313" key="13">
    <source>
        <dbReference type="WBParaSite" id="PSAMB.scaffold2136size25138.g16519.t1"/>
    </source>
</evidence>
<sequence length="507" mass="57083">MVLMRGARRFWLVGIEAGGSSRSTNGLPSLSSLLHSRTFSALASLSDGHLRLSSLPPAVSVRTFATPVPRKTTHEDRSVIEQMFEEEPKAPQTVVGKAAEKATNLMLYGFVGIGVVCLAGLTYLLFEEFVSSKSPNKIYGDALRIIRQNDRCVDLLGWPIKAHGEETGRGRRRHVWNTSYEKDGHRRIRVAFHVKGPIAHGVAQVEVEEDETGRFNTRYLFVETDERPPKTMPASGDGFTLVTKKHRLCTGNRQSRHSASRHSFSTDPSASNDEQCNYSIEHVDKVIQAMSTLLQQTELSRLLIQQIKDSLHEKPLTRIVSFGLGHFNSARSNGAFQLALLLELRQSLRPELPVVVFDPQFSAVERQWLEGQRFEVGLNDAGLKAWDRTTLFYLPHCGRPMHNNILFAHWAPTSLRDVMMIGNSLKTMPIPSDAPRELAYVIKARMCCKEWVLPKFSESSTAFNDTVFTTFPNVDLRVPIDEKFWVRGEKPPVYSALRSEIIVEDTK</sequence>
<evidence type="ECO:0000256" key="3">
    <source>
        <dbReference type="ARBA" id="ARBA00022692"/>
    </source>
</evidence>